<evidence type="ECO:0000313" key="2">
    <source>
        <dbReference type="EMBL" id="CUP04295.1"/>
    </source>
</evidence>
<reference evidence="2 3" key="1">
    <citation type="submission" date="2015-09" db="EMBL/GenBank/DDBJ databases">
        <authorList>
            <consortium name="Pathogen Informatics"/>
        </authorList>
    </citation>
    <scope>NUCLEOTIDE SEQUENCE [LARGE SCALE GENOMIC DNA]</scope>
    <source>
        <strain evidence="2 3">2789STDY5834902</strain>
    </source>
</reference>
<dbReference type="Pfam" id="PF14278">
    <property type="entry name" value="TetR_C_8"/>
    <property type="match status" value="1"/>
</dbReference>
<dbReference type="RefSeq" id="WP_055251376.1">
    <property type="nucleotide sequence ID" value="NZ_CABIXX010000012.1"/>
</dbReference>
<name>A0A174K4C6_9ACTN</name>
<dbReference type="SUPFAM" id="SSF46689">
    <property type="entry name" value="Homeodomain-like"/>
    <property type="match status" value="1"/>
</dbReference>
<sequence>MPLDAKNDISARIEDAVFELMGTTPVQAIKVTDVLRLAHTSKSTFYRCYRSVDDVVKRFEDDLLHNMQDINDVALEARFGDAQLDPTPTMIKRMEILQRNRSKVLALNSENGDPVFTHKATVFMHEYFRDRLRSTFSDETDFDLYLAFALAGHHNLVQYWLEVRPDLEARTVAAALNRMFYAPLFVDDASRHWHPRIPDFEKPLG</sequence>
<accession>A0A174K4C6</accession>
<dbReference type="InterPro" id="IPR039532">
    <property type="entry name" value="TetR_C_Firmicutes"/>
</dbReference>
<dbReference type="AlphaFoldDB" id="A0A174K4C6"/>
<proteinExistence type="predicted"/>
<dbReference type="InterPro" id="IPR009057">
    <property type="entry name" value="Homeodomain-like_sf"/>
</dbReference>
<organism evidence="2 3">
    <name type="scientific">Collinsella aerofaciens</name>
    <dbReference type="NCBI Taxonomy" id="74426"/>
    <lineage>
        <taxon>Bacteria</taxon>
        <taxon>Bacillati</taxon>
        <taxon>Actinomycetota</taxon>
        <taxon>Coriobacteriia</taxon>
        <taxon>Coriobacteriales</taxon>
        <taxon>Coriobacteriaceae</taxon>
        <taxon>Collinsella</taxon>
    </lineage>
</organism>
<protein>
    <recommendedName>
        <fullName evidence="1">Transcriptional regulator TetR C-terminal Firmicutes type domain-containing protein</fullName>
    </recommendedName>
</protein>
<evidence type="ECO:0000313" key="3">
    <source>
        <dbReference type="Proteomes" id="UP000095454"/>
    </source>
</evidence>
<dbReference type="Proteomes" id="UP000095454">
    <property type="component" value="Unassembled WGS sequence"/>
</dbReference>
<feature type="domain" description="Transcriptional regulator TetR C-terminal Firmicutes type" evidence="1">
    <location>
        <begin position="87"/>
        <end position="179"/>
    </location>
</feature>
<gene>
    <name evidence="2" type="ORF">ERS852514_00894</name>
</gene>
<evidence type="ECO:0000259" key="1">
    <source>
        <dbReference type="Pfam" id="PF14278"/>
    </source>
</evidence>
<dbReference type="EMBL" id="CZAQ01000012">
    <property type="protein sequence ID" value="CUP04295.1"/>
    <property type="molecule type" value="Genomic_DNA"/>
</dbReference>
<dbReference type="Gene3D" id="1.10.357.10">
    <property type="entry name" value="Tetracycline Repressor, domain 2"/>
    <property type="match status" value="1"/>
</dbReference>